<feature type="non-terminal residue" evidence="3">
    <location>
        <position position="261"/>
    </location>
</feature>
<feature type="region of interest" description="Disordered" evidence="1">
    <location>
        <begin position="122"/>
        <end position="182"/>
    </location>
</feature>
<evidence type="ECO:0000256" key="2">
    <source>
        <dbReference type="SAM" id="Phobius"/>
    </source>
</evidence>
<evidence type="ECO:0000256" key="1">
    <source>
        <dbReference type="SAM" id="MobiDB-lite"/>
    </source>
</evidence>
<proteinExistence type="predicted"/>
<dbReference type="EMBL" id="LGRX02003568">
    <property type="protein sequence ID" value="KAK3282050.1"/>
    <property type="molecule type" value="Genomic_DNA"/>
</dbReference>
<feature type="region of interest" description="Disordered" evidence="1">
    <location>
        <begin position="51"/>
        <end position="77"/>
    </location>
</feature>
<keyword evidence="2" id="KW-0812">Transmembrane</keyword>
<feature type="compositionally biased region" description="Basic and acidic residues" evidence="1">
    <location>
        <begin position="157"/>
        <end position="178"/>
    </location>
</feature>
<keyword evidence="2" id="KW-0472">Membrane</keyword>
<sequence length="261" mass="29134">MLHPLVHRTSSRSRVLSSARILCVTFVFSIACIPIFLWQIIEILHKEKVSPTLPNDGTLPRTTRRHQQPQHPLQKEVGTLNLVTNQQLLGRNTAAQGSLKGEDKYGHAVSESTGILESRAGRLSARQMEQRALQDAARKQKNALWDLESSPQTKEVTPPHKEANGRQEDSREGVEKGARSKAVPTVPWRLWSRLRTQAFSMTRIATGAVRGAHHEGWRDPETANTESSRDLEQYLQTFEESLKAADGTNDGAENGGAHRNE</sequence>
<comment type="caution">
    <text evidence="3">The sequence shown here is derived from an EMBL/GenBank/DDBJ whole genome shotgun (WGS) entry which is preliminary data.</text>
</comment>
<dbReference type="Proteomes" id="UP001190700">
    <property type="component" value="Unassembled WGS sequence"/>
</dbReference>
<keyword evidence="2" id="KW-1133">Transmembrane helix</keyword>
<gene>
    <name evidence="3" type="ORF">CYMTET_10195</name>
</gene>
<feature type="region of interest" description="Disordered" evidence="1">
    <location>
        <begin position="241"/>
        <end position="261"/>
    </location>
</feature>
<evidence type="ECO:0008006" key="5">
    <source>
        <dbReference type="Google" id="ProtNLM"/>
    </source>
</evidence>
<protein>
    <recommendedName>
        <fullName evidence="5">Transmembrane protein</fullName>
    </recommendedName>
</protein>
<keyword evidence="4" id="KW-1185">Reference proteome</keyword>
<feature type="transmembrane region" description="Helical" evidence="2">
    <location>
        <begin position="21"/>
        <end position="41"/>
    </location>
</feature>
<evidence type="ECO:0000313" key="4">
    <source>
        <dbReference type="Proteomes" id="UP001190700"/>
    </source>
</evidence>
<name>A0AAE0LEQ2_9CHLO</name>
<accession>A0AAE0LEQ2</accession>
<organism evidence="3 4">
    <name type="scientific">Cymbomonas tetramitiformis</name>
    <dbReference type="NCBI Taxonomy" id="36881"/>
    <lineage>
        <taxon>Eukaryota</taxon>
        <taxon>Viridiplantae</taxon>
        <taxon>Chlorophyta</taxon>
        <taxon>Pyramimonadophyceae</taxon>
        <taxon>Pyramimonadales</taxon>
        <taxon>Pyramimonadaceae</taxon>
        <taxon>Cymbomonas</taxon>
    </lineage>
</organism>
<dbReference type="AlphaFoldDB" id="A0AAE0LEQ2"/>
<reference evidence="3 4" key="1">
    <citation type="journal article" date="2015" name="Genome Biol. Evol.">
        <title>Comparative Genomics of a Bacterivorous Green Alga Reveals Evolutionary Causalities and Consequences of Phago-Mixotrophic Mode of Nutrition.</title>
        <authorList>
            <person name="Burns J.A."/>
            <person name="Paasch A."/>
            <person name="Narechania A."/>
            <person name="Kim E."/>
        </authorList>
    </citation>
    <scope>NUCLEOTIDE SEQUENCE [LARGE SCALE GENOMIC DNA]</scope>
    <source>
        <strain evidence="3 4">PLY_AMNH</strain>
    </source>
</reference>
<evidence type="ECO:0000313" key="3">
    <source>
        <dbReference type="EMBL" id="KAK3282050.1"/>
    </source>
</evidence>